<feature type="compositionally biased region" description="Polar residues" evidence="1">
    <location>
        <begin position="37"/>
        <end position="54"/>
    </location>
</feature>
<dbReference type="WBParaSite" id="MCU_012857-RA">
    <property type="protein sequence ID" value="MCU_012857-RA"/>
    <property type="gene ID" value="MCU_012857"/>
</dbReference>
<protein>
    <submittedName>
        <fullName evidence="2">Ovule protein</fullName>
    </submittedName>
</protein>
<proteinExistence type="predicted"/>
<evidence type="ECO:0000313" key="2">
    <source>
        <dbReference type="WBParaSite" id="MCU_012857-RA"/>
    </source>
</evidence>
<dbReference type="AlphaFoldDB" id="A0A5K3G3Z5"/>
<evidence type="ECO:0000256" key="1">
    <source>
        <dbReference type="SAM" id="MobiDB-lite"/>
    </source>
</evidence>
<accession>A0A5K3G3Z5</accession>
<organism evidence="2">
    <name type="scientific">Mesocestoides corti</name>
    <name type="common">Flatworm</name>
    <dbReference type="NCBI Taxonomy" id="53468"/>
    <lineage>
        <taxon>Eukaryota</taxon>
        <taxon>Metazoa</taxon>
        <taxon>Spiralia</taxon>
        <taxon>Lophotrochozoa</taxon>
        <taxon>Platyhelminthes</taxon>
        <taxon>Cestoda</taxon>
        <taxon>Eucestoda</taxon>
        <taxon>Cyclophyllidea</taxon>
        <taxon>Mesocestoididae</taxon>
        <taxon>Mesocestoides</taxon>
    </lineage>
</organism>
<feature type="region of interest" description="Disordered" evidence="1">
    <location>
        <begin position="37"/>
        <end position="57"/>
    </location>
</feature>
<reference evidence="2" key="1">
    <citation type="submission" date="2019-11" db="UniProtKB">
        <authorList>
            <consortium name="WormBaseParasite"/>
        </authorList>
    </citation>
    <scope>IDENTIFICATION</scope>
</reference>
<name>A0A5K3G3Z5_MESCO</name>
<sequence length="94" mass="10089">MLVGVKLHHNACLKSLVLQCSFKQAYLSSMSSGSQHFWTGSPHNNSPTPISPSTRCIPPTAPSSPFVGWVGLEGVMRTSRSACNNPFLTDPSDT</sequence>